<evidence type="ECO:0000256" key="7">
    <source>
        <dbReference type="ARBA" id="ARBA00022701"/>
    </source>
</evidence>
<dbReference type="InterPro" id="IPR041466">
    <property type="entry name" value="Dynein_AAA5_ext"/>
</dbReference>
<dbReference type="Gene3D" id="1.20.920.30">
    <property type="match status" value="1"/>
</dbReference>
<evidence type="ECO:0000256" key="19">
    <source>
        <dbReference type="SAM" id="MobiDB-lite"/>
    </source>
</evidence>
<dbReference type="Gene3D" id="1.10.8.720">
    <property type="entry name" value="Region D6 of dynein motor"/>
    <property type="match status" value="1"/>
</dbReference>
<name>A0AAV1TH57_9STRA</name>
<dbReference type="GO" id="GO:0045505">
    <property type="term" value="F:dynein intermediate chain binding"/>
    <property type="evidence" value="ECO:0007669"/>
    <property type="project" value="InterPro"/>
</dbReference>
<dbReference type="FunFam" id="3.10.490.20:FF:000004">
    <property type="entry name" value="Cytoplasmic dynein heavy chain 2"/>
    <property type="match status" value="1"/>
</dbReference>
<dbReference type="Pfam" id="PF08385">
    <property type="entry name" value="DHC_N1"/>
    <property type="match status" value="1"/>
</dbReference>
<proteinExistence type="inferred from homology"/>
<comment type="similarity">
    <text evidence="3">Belongs to the dynein heavy chain family.</text>
</comment>
<dbReference type="InterPro" id="IPR042222">
    <property type="entry name" value="Dynein_2_N"/>
</dbReference>
<dbReference type="Gene3D" id="6.10.140.1060">
    <property type="match status" value="1"/>
</dbReference>
<feature type="coiled-coil region" evidence="18">
    <location>
        <begin position="3454"/>
        <end position="3495"/>
    </location>
</feature>
<dbReference type="InterPro" id="IPR013602">
    <property type="entry name" value="Dynein_heavy_linker"/>
</dbReference>
<dbReference type="Pfam" id="PF18199">
    <property type="entry name" value="Dynein_C"/>
    <property type="match status" value="1"/>
</dbReference>
<comment type="subcellular location">
    <subcellularLocation>
        <location evidence="2">Cell projection</location>
        <location evidence="2">Cilium membrane</location>
        <topology evidence="2">Peripheral membrane protein</topology>
        <orientation evidence="2">Cytoplasmic side</orientation>
    </subcellularLocation>
    <subcellularLocation>
        <location evidence="1">Cytoplasm</location>
        <location evidence="1">Cytoskeleton</location>
    </subcellularLocation>
</comment>
<organism evidence="21 22">
    <name type="scientific">Peronospora matthiolae</name>
    <dbReference type="NCBI Taxonomy" id="2874970"/>
    <lineage>
        <taxon>Eukaryota</taxon>
        <taxon>Sar</taxon>
        <taxon>Stramenopiles</taxon>
        <taxon>Oomycota</taxon>
        <taxon>Peronosporomycetes</taxon>
        <taxon>Peronosporales</taxon>
        <taxon>Peronosporaceae</taxon>
        <taxon>Peronospora</taxon>
    </lineage>
</organism>
<dbReference type="InterPro" id="IPR041658">
    <property type="entry name" value="AAA_lid_11"/>
</dbReference>
<dbReference type="Gene3D" id="1.10.8.1220">
    <property type="match status" value="1"/>
</dbReference>
<dbReference type="InterPro" id="IPR054354">
    <property type="entry name" value="DYNC2H1-like_lid"/>
</dbReference>
<dbReference type="Gene3D" id="3.20.180.20">
    <property type="entry name" value="Dynein heavy chain, N-terminal domain 2"/>
    <property type="match status" value="1"/>
</dbReference>
<dbReference type="Gene3D" id="1.20.1270.280">
    <property type="match status" value="1"/>
</dbReference>
<dbReference type="Gene3D" id="1.10.8.710">
    <property type="match status" value="1"/>
</dbReference>
<dbReference type="InterPro" id="IPR004273">
    <property type="entry name" value="Dynein_heavy_D6_P-loop"/>
</dbReference>
<evidence type="ECO:0000256" key="9">
    <source>
        <dbReference type="ARBA" id="ARBA00022741"/>
    </source>
</evidence>
<evidence type="ECO:0000256" key="14">
    <source>
        <dbReference type="ARBA" id="ARBA00023175"/>
    </source>
</evidence>
<dbReference type="Pfam" id="PF12780">
    <property type="entry name" value="AAA_8"/>
    <property type="match status" value="1"/>
</dbReference>
<dbReference type="Pfam" id="PF12774">
    <property type="entry name" value="AAA_6"/>
    <property type="match status" value="1"/>
</dbReference>
<dbReference type="InterPro" id="IPR024317">
    <property type="entry name" value="Dynein_heavy_chain_D4_dom"/>
</dbReference>
<dbReference type="PANTHER" id="PTHR46532">
    <property type="entry name" value="MALE FERTILITY FACTOR KL5"/>
    <property type="match status" value="1"/>
</dbReference>
<evidence type="ECO:0000259" key="20">
    <source>
        <dbReference type="SMART" id="SM00382"/>
    </source>
</evidence>
<dbReference type="FunFam" id="1.10.8.710:FF:000001">
    <property type="entry name" value="Dynein axonemal heavy chain 2"/>
    <property type="match status" value="1"/>
</dbReference>
<feature type="domain" description="AAA+ ATPase" evidence="20">
    <location>
        <begin position="2954"/>
        <end position="3121"/>
    </location>
</feature>
<keyword evidence="12 18" id="KW-0175">Coiled coil</keyword>
<dbReference type="GO" id="GO:0005524">
    <property type="term" value="F:ATP binding"/>
    <property type="evidence" value="ECO:0007669"/>
    <property type="project" value="UniProtKB-KW"/>
</dbReference>
<dbReference type="SUPFAM" id="SSF52540">
    <property type="entry name" value="P-loop containing nucleoside triphosphate hydrolases"/>
    <property type="match status" value="4"/>
</dbReference>
<evidence type="ECO:0000313" key="21">
    <source>
        <dbReference type="EMBL" id="CAK7916745.1"/>
    </source>
</evidence>
<evidence type="ECO:0000256" key="12">
    <source>
        <dbReference type="ARBA" id="ARBA00023054"/>
    </source>
</evidence>
<dbReference type="Pfam" id="PF12775">
    <property type="entry name" value="AAA_7"/>
    <property type="match status" value="1"/>
</dbReference>
<dbReference type="FunFam" id="1.20.920.20:FF:000002">
    <property type="entry name" value="Cytoplasmic dynein 1 heavy chain"/>
    <property type="match status" value="1"/>
</dbReference>
<keyword evidence="9" id="KW-0547">Nucleotide-binding</keyword>
<reference evidence="21" key="1">
    <citation type="submission" date="2024-01" db="EMBL/GenBank/DDBJ databases">
        <authorList>
            <person name="Webb A."/>
        </authorList>
    </citation>
    <scope>NUCLEOTIDE SEQUENCE</scope>
    <source>
        <strain evidence="21">Pm1</strain>
    </source>
</reference>
<keyword evidence="10" id="KW-0067">ATP-binding</keyword>
<dbReference type="InterPro" id="IPR003593">
    <property type="entry name" value="AAA+_ATPase"/>
</dbReference>
<dbReference type="PROSITE" id="PS00675">
    <property type="entry name" value="SIGMA54_INTERACT_1"/>
    <property type="match status" value="1"/>
</dbReference>
<comment type="caution">
    <text evidence="21">The sequence shown here is derived from an EMBL/GenBank/DDBJ whole genome shotgun (WGS) entry which is preliminary data.</text>
</comment>
<accession>A0AAV1TH57</accession>
<dbReference type="GO" id="GO:0060271">
    <property type="term" value="P:cilium assembly"/>
    <property type="evidence" value="ECO:0007669"/>
    <property type="project" value="UniProtKB-ARBA"/>
</dbReference>
<comment type="subunit">
    <text evidence="4">Consists of at least two heavy chains and a number of intermediate and light chains.</text>
</comment>
<dbReference type="Pfam" id="PF17852">
    <property type="entry name" value="Dynein_AAA_lid"/>
    <property type="match status" value="1"/>
</dbReference>
<feature type="domain" description="AAA+ ATPase" evidence="20">
    <location>
        <begin position="1927"/>
        <end position="2088"/>
    </location>
</feature>
<dbReference type="GO" id="GO:0008104">
    <property type="term" value="P:intracellular protein localization"/>
    <property type="evidence" value="ECO:0007669"/>
    <property type="project" value="UniProtKB-ARBA"/>
</dbReference>
<dbReference type="FunFam" id="3.40.50.300:FF:000122">
    <property type="entry name" value="Cytoplasmic dynein 1 heavy chain"/>
    <property type="match status" value="1"/>
</dbReference>
<evidence type="ECO:0000256" key="2">
    <source>
        <dbReference type="ARBA" id="ARBA00004522"/>
    </source>
</evidence>
<keyword evidence="6" id="KW-0963">Cytoplasm</keyword>
<evidence type="ECO:0000256" key="16">
    <source>
        <dbReference type="ARBA" id="ARBA00023273"/>
    </source>
</evidence>
<evidence type="ECO:0000256" key="10">
    <source>
        <dbReference type="ARBA" id="ARBA00022840"/>
    </source>
</evidence>
<dbReference type="InterPro" id="IPR035706">
    <property type="entry name" value="AAA_9"/>
</dbReference>
<dbReference type="EMBL" id="CAKLBY020000045">
    <property type="protein sequence ID" value="CAK7916745.1"/>
    <property type="molecule type" value="Genomic_DNA"/>
</dbReference>
<dbReference type="CDD" id="cd00009">
    <property type="entry name" value="AAA"/>
    <property type="match status" value="1"/>
</dbReference>
<dbReference type="FunFam" id="3.40.50.300:FF:000373">
    <property type="entry name" value="Cytoplasmic dynein heavy chain 2"/>
    <property type="match status" value="1"/>
</dbReference>
<dbReference type="InterPro" id="IPR043160">
    <property type="entry name" value="Dynein_C_barrel"/>
</dbReference>
<evidence type="ECO:0000256" key="13">
    <source>
        <dbReference type="ARBA" id="ARBA00023069"/>
    </source>
</evidence>
<dbReference type="Proteomes" id="UP001162060">
    <property type="component" value="Unassembled WGS sequence"/>
</dbReference>
<dbReference type="Pfam" id="PF18198">
    <property type="entry name" value="AAA_lid_11"/>
    <property type="match status" value="1"/>
</dbReference>
<dbReference type="FunFam" id="1.20.140.100:FF:000002">
    <property type="entry name" value="Cytoplasmic dynein heavy chain 1"/>
    <property type="match status" value="1"/>
</dbReference>
<dbReference type="Gene3D" id="1.20.140.100">
    <property type="entry name" value="Dynein heavy chain, N-terminal domain 2"/>
    <property type="match status" value="1"/>
</dbReference>
<dbReference type="GO" id="GO:0051959">
    <property type="term" value="F:dynein light intermediate chain binding"/>
    <property type="evidence" value="ECO:0007669"/>
    <property type="project" value="InterPro"/>
</dbReference>
<feature type="coiled-coil region" evidence="18">
    <location>
        <begin position="3245"/>
        <end position="3297"/>
    </location>
</feature>
<keyword evidence="11" id="KW-0243">Dynein</keyword>
<protein>
    <recommendedName>
        <fullName evidence="5">Dynein heavy chain, cytoplasmic</fullName>
    </recommendedName>
    <alternativeName>
        <fullName evidence="17">Dynein heavy chain, cytosolic</fullName>
    </alternativeName>
</protein>
<keyword evidence="14" id="KW-0505">Motor protein</keyword>
<dbReference type="InterPro" id="IPR013594">
    <property type="entry name" value="Dynein_heavy_tail"/>
</dbReference>
<dbReference type="GO" id="GO:0008569">
    <property type="term" value="F:minus-end-directed microtubule motor activity"/>
    <property type="evidence" value="ECO:0007669"/>
    <property type="project" value="InterPro"/>
</dbReference>
<dbReference type="InterPro" id="IPR042228">
    <property type="entry name" value="Dynein_linker_3"/>
</dbReference>
<dbReference type="FunFam" id="3.20.180.20:FF:000002">
    <property type="entry name" value="Cytoplasmic dynein heavy chain 1"/>
    <property type="match status" value="1"/>
</dbReference>
<dbReference type="InterPro" id="IPR024743">
    <property type="entry name" value="Dynein_HC_stalk"/>
</dbReference>
<dbReference type="Gene3D" id="1.20.58.1120">
    <property type="match status" value="1"/>
</dbReference>
<feature type="domain" description="AAA+ ATPase" evidence="20">
    <location>
        <begin position="2606"/>
        <end position="2756"/>
    </location>
</feature>
<keyword evidence="16" id="KW-0966">Cell projection</keyword>
<dbReference type="GO" id="GO:0007018">
    <property type="term" value="P:microtubule-based movement"/>
    <property type="evidence" value="ECO:0007669"/>
    <property type="project" value="InterPro"/>
</dbReference>
<dbReference type="Pfam" id="PF12777">
    <property type="entry name" value="MT"/>
    <property type="match status" value="1"/>
</dbReference>
<dbReference type="InterPro" id="IPR027417">
    <property type="entry name" value="P-loop_NTPase"/>
</dbReference>
<keyword evidence="8" id="KW-0677">Repeat</keyword>
<evidence type="ECO:0000256" key="4">
    <source>
        <dbReference type="ARBA" id="ARBA00011655"/>
    </source>
</evidence>
<dbReference type="GO" id="GO:0005874">
    <property type="term" value="C:microtubule"/>
    <property type="evidence" value="ECO:0007669"/>
    <property type="project" value="UniProtKB-KW"/>
</dbReference>
<feature type="region of interest" description="Disordered" evidence="19">
    <location>
        <begin position="144"/>
        <end position="171"/>
    </location>
</feature>
<dbReference type="InterPro" id="IPR026983">
    <property type="entry name" value="DHC"/>
</dbReference>
<dbReference type="FunFam" id="1.10.287.2620:FF:000001">
    <property type="entry name" value="Cytoplasmic dynein heavy chain 1"/>
    <property type="match status" value="1"/>
</dbReference>
<dbReference type="Gene3D" id="1.10.472.130">
    <property type="match status" value="1"/>
</dbReference>
<keyword evidence="13" id="KW-0969">Cilium</keyword>
<dbReference type="FunFam" id="3.40.50.300:FF:000071">
    <property type="entry name" value="Cytoplasmic dynein heavy chain 1"/>
    <property type="match status" value="1"/>
</dbReference>
<dbReference type="Gene3D" id="3.40.50.300">
    <property type="entry name" value="P-loop containing nucleotide triphosphate hydrolases"/>
    <property type="match status" value="5"/>
</dbReference>
<dbReference type="FunFam" id="1.10.8.720:FF:000003">
    <property type="entry name" value="Cytoplasmic dynein heavy chain 2"/>
    <property type="match status" value="1"/>
</dbReference>
<dbReference type="InterPro" id="IPR035699">
    <property type="entry name" value="AAA_6"/>
</dbReference>
<dbReference type="Gene3D" id="1.10.287.2620">
    <property type="match status" value="1"/>
</dbReference>
<evidence type="ECO:0000256" key="18">
    <source>
        <dbReference type="SAM" id="Coils"/>
    </source>
</evidence>
<dbReference type="PANTHER" id="PTHR46532:SF4">
    <property type="entry name" value="AAA+ ATPASE DOMAIN-CONTAINING PROTEIN"/>
    <property type="match status" value="1"/>
</dbReference>
<evidence type="ECO:0000313" key="22">
    <source>
        <dbReference type="Proteomes" id="UP001162060"/>
    </source>
</evidence>
<evidence type="ECO:0000256" key="11">
    <source>
        <dbReference type="ARBA" id="ARBA00023017"/>
    </source>
</evidence>
<keyword evidence="15" id="KW-0206">Cytoskeleton</keyword>
<evidence type="ECO:0000256" key="8">
    <source>
        <dbReference type="ARBA" id="ARBA00022737"/>
    </source>
</evidence>
<evidence type="ECO:0000256" key="17">
    <source>
        <dbReference type="ARBA" id="ARBA00033439"/>
    </source>
</evidence>
<evidence type="ECO:0000256" key="5">
    <source>
        <dbReference type="ARBA" id="ARBA00022197"/>
    </source>
</evidence>
<keyword evidence="7" id="KW-0493">Microtubule</keyword>
<evidence type="ECO:0000256" key="1">
    <source>
        <dbReference type="ARBA" id="ARBA00004245"/>
    </source>
</evidence>
<dbReference type="Gene3D" id="3.10.490.20">
    <property type="match status" value="1"/>
</dbReference>
<dbReference type="Pfam" id="PF12781">
    <property type="entry name" value="AAA_9"/>
    <property type="match status" value="1"/>
</dbReference>
<dbReference type="InterPro" id="IPR025662">
    <property type="entry name" value="Sigma_54_int_dom_ATP-bd_1"/>
</dbReference>
<dbReference type="Pfam" id="PF08393">
    <property type="entry name" value="DHC_N2"/>
    <property type="match status" value="1"/>
</dbReference>
<dbReference type="InterPro" id="IPR041228">
    <property type="entry name" value="Dynein_C"/>
</dbReference>
<gene>
    <name evidence="21" type="ORF">PM001_LOCUS5459</name>
</gene>
<dbReference type="Pfam" id="PF03028">
    <property type="entry name" value="Dynein_heavy"/>
    <property type="match status" value="1"/>
</dbReference>
<dbReference type="SMART" id="SM00382">
    <property type="entry name" value="AAA"/>
    <property type="match status" value="3"/>
</dbReference>
<evidence type="ECO:0000256" key="15">
    <source>
        <dbReference type="ARBA" id="ARBA00023212"/>
    </source>
</evidence>
<dbReference type="FunFam" id="3.40.50.300:FF:001013">
    <property type="entry name" value="Dynein heavy chain, cytoplasmic"/>
    <property type="match status" value="1"/>
</dbReference>
<dbReference type="InterPro" id="IPR042219">
    <property type="entry name" value="AAA_lid_11_sf"/>
</dbReference>
<sequence length="4714" mass="533580">MESSADGATAAPAVAAHVLPVSDFQRYLLATCIPLFGQDSAPSVATFKADLHNAETTITLEQFVSDSATRVLQVHCCPVRTQDQDVAVDALTYGVRVNLGIEYVPGKKSGDDAVCFIKRFSAPLAKDQTLSHQLQVMTLGLGSKAKGGDKADADTATSSSGETAEEKPNDSGNLLSVVYNYVHQSFSPLMIEYSKVHQPQSETSNVSEGTRGLPAIRRRMKELELALLQYQQNIEIPEVNLVFHPVIQQAADLVREKSVPIDVEALGLAEKVDDLVFVNTLQGGVSKWIKEIQKVTRLIHEPLPGTAMQEINFWCDLNRALLAVQEKLESPEVEITLAMLQRAKRYLATVTFSADHGLGTAIQVVSSIMTLMKDFPMHSILSATDINQLNQGVTLVFTHLKKVRVADSYNLVRLLHFMEVVSSDLTQQVVSLLRVYSLIQVPFKQFVQLLSSCKELFSNWHRQITALYDLTKELFKRRGGSISAGRLPLLAELQMEHVAIEERLLELYEFREQHEKLRDVIQRVLGAPNAIGLDGPRVSDGTNDALTEIDSAYFQLNSLDPLDISGEGVTAWKNLRKAYDLCIDRVEGRIISSLTSRLSATSNADEMFRVFSKYNALFFRPRIRSAVQQFQMQLIENVKEDVSNLQAKFRSHYAYSEASRTSKLRDIPPIAGAVMWAKQIERKLKMLLSRVESVLGVGWEQHVEGKALKSAAEAFIAKLNPQLIFDQWVNDLASMPIFDTKNIVLNIVTEGTPQGERKKLVVAFNQQIVTLFKEVRNLEWLGYRVPFTLKMIAEDAKSKYPYATSLDASIKTYMRSCRNIQPVFEALTAAYIRDVRATVGKTFSKGNEMRWHADGLGEYVTDLATKVECLHDKVDNLSQKLTDIDTLLDSIRNNSDFQAAEARAVLVKVQMHVDELSLAGYANLHVFVKNINDMISEILGEKLGVLLQRWIACFDPEHDEKSFQATLVEAGLTLSTHQILLKNQVLYLEPSVCDARRDWLARLQDLLNSVCDLPKIQTSSYDNLYGKSTVAATLSPPRESASSRRRDAVFKEALKQVSLDLVTKAYSVLDVTVSDVDKYASTWLQYQALWDMDAHTALSSVGEDVLKWQQILIEIKNERNAFDAVFHTKRFGPVVVNYQQVQAQVNVKYDAWHNDFLAYFGDLLRDQINSFYSTISSKRTLLEQHALEAATAQVVAAITLIQELRQMRFQWEEAVESFVQGERLLKKQRYRFSVDWPSLANVEGEWEAFIQLLERKTLAMESQLPQLQAKIMEEKSALDGKIAKAVAEWDNAKPLQGDQSPRVATESLIVYDSRFKLLCAEQNKTNAALDALNMSYVSGMGGSSIDDNRSSSNDLSRAMEELYGLDEVWKSISKVWIHVDELQDTLWSAVHPRKVRKQLDEIVDEMRRFPSRVQQYEAFEHYVSVIQFRKSMNSVLSELKSDAIRDRHWKQILQLLDISSPFTELTLRSFWESRVSANDEKLTSVIRTAQGEMALDEFLRQVSDYWTNYQLELVNYQNRCRVIRGWDEIFAKLDEHLNSLSSMKQSPHYRVFAELATSWEDKLTKIRSILDFWIDVQRRWVYLEGIFFGSADIKQQLPKEFARFQSVDNEFTSTMKRVAHKPMIVDVANIPNLYHSLERQQDMMGNVQRALGEYLERQRAAFPRFYFVGDEDLLEMIGNSKEPMQIQRHLSKMFAGISSLEMDSSANIIMGMVSREGEVVRFKEPIMTADDTRIDVWLGKVERQMRTTLSFLLEQAVCSYPTNDCADSYSGWVSEYPAQVVILATQVQWSGEVESALKADGCNLSLLLEQLDKLLLVLSERVLTDVKNDERKKYEQLITELVHQKSVTKRLCQAGVSGIEDFRWLYHMRHYFQTNESDPLKKLTIRLSNASFAYGFEYFGVGERLVQTPLTERCYLTLTQALDFGMGGNPFGPAGTGKTESVKALGSYLGRFVLVFNCDEHFDFQAMGRIFVGLCQVGAWGCFDEFNRLEERVLSAVSQQILAIQSGVSSLKGEKASNSSPASRSGSISSTSIELLGKSVKLNPDVGIFVTMNPGYAGRSNLPDNLKQLFRSIAMVAPDRELIAQVMLFSQGITTAEQISAKVVLLFNLCEDQLSKQPHYDFGLRALKSVLVSAGQLKRKISQAQDRSRLANIEEVEKKALIGSITDTILPKLVSNDVPVFETLLQGVFPGTEAHCSEENTLRTKIVELAKKSNYVATKQWVEKALQLYQVMHLRHGVMLVGASGTGKSSAWRVLMDAMGLVDGVKGEAYVIDPKALSKEHLYGILDNTTLEWTDGVFTYLLRQVLNSVRGESEKRHWIIFDGDVDPEWAENLNSVLDDNRLLTLPSGERLEIPSNVWIVMETETLRYATLATVSRCGMVWFSHDTVKTCHIVEHYLLKMRDDVSVVSSFSFQPSESELATKTAHTYVALLRGLIDRGDSMPSLIEICLEQAMGQAHIMEVTALRLLMSMFTLLGRGLSRINEYNEGHSDFPMTDDQMSRFVPKWFVFSVLWGFGGSMDSANRIDLCNFVVQTLENRLTFPTSGSSSPDNSLLEYEVDIGDGKWRQWLRSIPQLDLESHQVLATDVVVTTVDTIRHVEVLRGWLSQHRPLILCGPPGSGKTMTLTSTINSLPEFEFASLNFSSGTSPELILKTFSQYCEYKRTSNGMLLAPKAPEKWLVVFCDEINLPEADRYGTQRVITFLRQLIEQSGFWLGGKNTWVRLERIQFVGACNPPTDPGRVPISPRLLRHAPILLVDFPSYPSLKQIYGTFNRALLKLTPSLRSYVEPLTNAMVDVYDSNQKQYTAEMQPHYIYSPRELSRWMRALYEAIEPLEYEIDIETLVKLVFHEALRLFMDRLVTSEEQKWCFHMVKETLRNYFPQSATSLEVVEYGGQHSILFSTWLSKNYAEVTTAFLRKHIEARLRVFYEEELNVQLVVFDSVIDHVLRIDRVLRQPLGHLLLVGESGAGKTVLSRFVSWMNGMSVFQIKLTSNYTLDNFDDDLRIVLKRCGCEAEKICFIFDESNVLDSAFLERMNALLASGEVPGLFEDDEYSSLMHACREAVQRDGVIIENTEDELFRYFTKQVQRNLHVVFTMNPASGGFQNRTNTSPALFNRCVVDWFGTWNDHALAQVAFEFTNTLDLAGSTDFVIPDDAVDVLAKLSPHIATGTFRDVLVGSIVHFHHAVLLHMRRLQKRHMKHNHISPRDYLEFIRHFVSLYSEKRAQLEDQQLHLNVGVQKLQATHGQVAELQGQLSIKEKELRKKDIEANEKLQQMVQEQNEAQEKKKDAEALAVDLASKDEEIRTRKEVVEADLALAEPALLDAQASVNSIRKAQLDEIRALARPPAAVRMTMEAVAVMLGESSLEWADLRRFIRKDDFISQVVHFDSEKLTARQRHTIKINYVDKVDEFDYEKVNRASKACGPLYKWIVSQLSYTNILHKIQPLRDEVQTLVDKSVDLRARYEQAKTTIDALEIRIENLKHEYAALINEAQLITNDMASVSKKVERSVALLESLLQESERWEAGSNDFDTQMKTLVGDTLLSSAFLTYIGFLDFQQRKILVQDWRDILDSMGIGTKPQLSFVDYLSRPNEQLEWQMSGLPSDELCYENAIILQRFHRFPLIVDPSGQANNFIMKYCSLTTNTKIAQTSFLDSSFMKVLASAIRFGTALLVHEVENIDPILNPVLNRELYKTGGRVLIRLAGEEIDYSPDFRLFLITRDPSCRFSPDVCSRVTFVNFTVTPSSLESQGLSILLRSEQPEAEEKRNNLLKLQGEYQAKLRELEDSLLQQINNVQGNILDDDRVINALESMKAEAAHITQQVIETESTMAIVEAATNRYRPLARASSRLFFALENLSSVHFLYQYSLDFFLSLLSRVLSQPSEGGESARLTSISTGLFVQLARRVSRGLAENDKLMFALRLSQIYLELEQQSTAVTGVKMSGDDDFAFDGPTDEDVNLLLGSGSNVPNYEIAQRTELEQMMPAFSKTEMNQLIRLMKLSTFKHLETHVRDHAAEWNIFIETPLAEETLPVDWDAQYAISSARPRLAAFRNMIIIHYLRPDRIMFASERYIELVFTASFPWRGDIELSKNVEDDTQAARGVLLCSTTGFDPSAQIDELAAAQRKKYNSVSMGSSEGFDAAEKGLNTALKHGSWLLLRNVHLCPSWLVSVEKKLYNARESVHPNFRLFLTSEINPNLPVNLVRMCDVFVFEPPSGMKMSMIRTLDTVTAERMNCSPAERSRLYLLLAWFHALVHERLRFVPIGWSKTYEFSQSDFRGACDVIDRWVDSVACGRAHVAPDNIPWTAIRTTLKESVYGGRVDNTFDRELMDTLLEHVFTAAGYENTFELVASDDGKDNGLVIAEGKTKTQFMEWILALPATNPPSWMGLPRSAETMVLISHGVRMLRNLQIMQDFYGSDSGDDDTGADEDSKMVLGTATGDGEDMRPKWIQDLDCRIGVWLLLFPSEEELLVHTVRDSVHFGNPVYRCMFRELELGGKFLDDVGGLLRTVQQVCAYKAKPSNEVREAMGTLYREQVPERWKQLYRVSAELSLSEWLTDFSRRIHQLKELAQVAPTDILQKPDGVWLGGFFSPEAFVTAARQSAAADLGCSLDELHLLANVDDSSASSSSGFTARGLLLEGATWDSTGFAPSDQIRNSLPALRLCWTRQCVETNNLRLLPVYSNGKRETLFFSVAVDAGGDSAFSRTKWVQRSVALVLWEFQA</sequence>
<evidence type="ECO:0000256" key="3">
    <source>
        <dbReference type="ARBA" id="ARBA00008887"/>
    </source>
</evidence>
<dbReference type="InterPro" id="IPR043157">
    <property type="entry name" value="Dynein_AAA1S"/>
</dbReference>
<dbReference type="Pfam" id="PF22597">
    <property type="entry name" value="DYN_lid"/>
    <property type="match status" value="1"/>
</dbReference>
<evidence type="ECO:0000256" key="6">
    <source>
        <dbReference type="ARBA" id="ARBA00022490"/>
    </source>
</evidence>
<dbReference type="Gene3D" id="1.20.920.20">
    <property type="match status" value="1"/>
</dbReference>
<dbReference type="GO" id="GO:0060170">
    <property type="term" value="C:ciliary membrane"/>
    <property type="evidence" value="ECO:0007669"/>
    <property type="project" value="UniProtKB-SubCell"/>
</dbReference>
<dbReference type="GO" id="GO:0005858">
    <property type="term" value="C:axonemal dynein complex"/>
    <property type="evidence" value="ECO:0007669"/>
    <property type="project" value="TreeGrafter"/>
</dbReference>